<accession>A0A165XUC0</accession>
<feature type="compositionally biased region" description="Basic and acidic residues" evidence="1">
    <location>
        <begin position="1"/>
        <end position="10"/>
    </location>
</feature>
<dbReference type="Proteomes" id="UP000076532">
    <property type="component" value="Unassembled WGS sequence"/>
</dbReference>
<organism evidence="2 3">
    <name type="scientific">Athelia psychrophila</name>
    <dbReference type="NCBI Taxonomy" id="1759441"/>
    <lineage>
        <taxon>Eukaryota</taxon>
        <taxon>Fungi</taxon>
        <taxon>Dikarya</taxon>
        <taxon>Basidiomycota</taxon>
        <taxon>Agaricomycotina</taxon>
        <taxon>Agaricomycetes</taxon>
        <taxon>Agaricomycetidae</taxon>
        <taxon>Atheliales</taxon>
        <taxon>Atheliaceae</taxon>
        <taxon>Athelia</taxon>
    </lineage>
</organism>
<gene>
    <name evidence="2" type="ORF">FIBSPDRAFT_900882</name>
</gene>
<proteinExistence type="predicted"/>
<reference evidence="2 3" key="1">
    <citation type="journal article" date="2016" name="Mol. Biol. Evol.">
        <title>Comparative Genomics of Early-Diverging Mushroom-Forming Fungi Provides Insights into the Origins of Lignocellulose Decay Capabilities.</title>
        <authorList>
            <person name="Nagy L.G."/>
            <person name="Riley R."/>
            <person name="Tritt A."/>
            <person name="Adam C."/>
            <person name="Daum C."/>
            <person name="Floudas D."/>
            <person name="Sun H."/>
            <person name="Yadav J.S."/>
            <person name="Pangilinan J."/>
            <person name="Larsson K.H."/>
            <person name="Matsuura K."/>
            <person name="Barry K."/>
            <person name="Labutti K."/>
            <person name="Kuo R."/>
            <person name="Ohm R.A."/>
            <person name="Bhattacharya S.S."/>
            <person name="Shirouzu T."/>
            <person name="Yoshinaga Y."/>
            <person name="Martin F.M."/>
            <person name="Grigoriev I.V."/>
            <person name="Hibbett D.S."/>
        </authorList>
    </citation>
    <scope>NUCLEOTIDE SEQUENCE [LARGE SCALE GENOMIC DNA]</scope>
    <source>
        <strain evidence="2 3">CBS 109695</strain>
    </source>
</reference>
<sequence length="420" mass="47026">MNLKTQHDSPEGDPQLGAPVPSTGLKDSTPTRNRGYTRVGPTYTRGLYSSALQCASTAKPPLNPPVLPTFRLQKFLLSSPCYTSSRATGVRYYMRERRGWVRYDGRGGVGGNWFDQETLPSRQAPATPEFSFPKNSPHALLKGNQTRQLPRTLCPTKEVLATQQTQRWTELKCPKINWTTPRKHLAIGSCHLASTGGKSSARDIGGNTIVVKGPPEDPSETRLLPYCRYKRQAAPVDSERVRSTREWVVPQVSRLLDGLAEGLETDRWEEVRGVVGRELEQGILRERTGRRGSVDFSQEPIDRRGYPIWDATGGLTRQVRFRGSGRKTDRQRGAYIRFPTAASTLRGEGGNEHRESSEEYCGEEKEGRSSDGKTEVPEKISVSKDSVSEECPRRESEDTEERVDKPHEQPHEEGHCSPLL</sequence>
<feature type="region of interest" description="Disordered" evidence="1">
    <location>
        <begin position="1"/>
        <end position="41"/>
    </location>
</feature>
<feature type="region of interest" description="Disordered" evidence="1">
    <location>
        <begin position="344"/>
        <end position="420"/>
    </location>
</feature>
<protein>
    <submittedName>
        <fullName evidence="2">Uncharacterized protein</fullName>
    </submittedName>
</protein>
<feature type="compositionally biased region" description="Polar residues" evidence="1">
    <location>
        <begin position="25"/>
        <end position="34"/>
    </location>
</feature>
<evidence type="ECO:0000313" key="3">
    <source>
        <dbReference type="Proteomes" id="UP000076532"/>
    </source>
</evidence>
<feature type="compositionally biased region" description="Basic and acidic residues" evidence="1">
    <location>
        <begin position="349"/>
        <end position="420"/>
    </location>
</feature>
<evidence type="ECO:0000313" key="2">
    <source>
        <dbReference type="EMBL" id="KZP08906.1"/>
    </source>
</evidence>
<dbReference type="EMBL" id="KV417711">
    <property type="protein sequence ID" value="KZP08906.1"/>
    <property type="molecule type" value="Genomic_DNA"/>
</dbReference>
<name>A0A165XUC0_9AGAM</name>
<dbReference type="AlphaFoldDB" id="A0A165XUC0"/>
<keyword evidence="3" id="KW-1185">Reference proteome</keyword>
<evidence type="ECO:0000256" key="1">
    <source>
        <dbReference type="SAM" id="MobiDB-lite"/>
    </source>
</evidence>